<evidence type="ECO:0000256" key="3">
    <source>
        <dbReference type="ARBA" id="ARBA00022989"/>
    </source>
</evidence>
<name>K6WR46_9ACTN</name>
<dbReference type="RefSeq" id="WP_006330875.1">
    <property type="nucleotide sequence ID" value="NZ_BAHC01000048.1"/>
</dbReference>
<dbReference type="EMBL" id="BAHC01000048">
    <property type="protein sequence ID" value="GAB89029.1"/>
    <property type="molecule type" value="Genomic_DNA"/>
</dbReference>
<comment type="caution">
    <text evidence="6">The sequence shown here is derived from an EMBL/GenBank/DDBJ whole genome shotgun (WGS) entry which is preliminary data.</text>
</comment>
<dbReference type="InterPro" id="IPR001940">
    <property type="entry name" value="Peptidase_S1C"/>
</dbReference>
<accession>K6WR46</accession>
<dbReference type="GO" id="GO:0016020">
    <property type="term" value="C:membrane"/>
    <property type="evidence" value="ECO:0007669"/>
    <property type="project" value="UniProtKB-SubCell"/>
</dbReference>
<evidence type="ECO:0000313" key="7">
    <source>
        <dbReference type="Proteomes" id="UP000008363"/>
    </source>
</evidence>
<keyword evidence="4 5" id="KW-0472">Membrane</keyword>
<sequence>MSGSAWVDLIVVVIALLAAGSGYRQGAVASALAFLGVILGAIAGILLAPHVISNFSDRTVRLLVGVVLLVGLIIVGEVSGMVLGRAARSGIRSRGVRRVDSVVGSVLQVLAVLVAAWLLAIPLTSVSDSQVSAAVRDSRVLGGVDSVAPQWLRDLPNDFGALLDNSGLPQVIGPFGRTPVANVAPPDETVLQLPVVEQVRPSVVKIDGTAPSCRQALEGSGFVVSPERVMTNAHVVAGTRRLVVSSPGGQELAARVVLFDSDNDIAVLDVPGLDAPALQFADGPANSGDDAIVLGYPEAGPFAATAVRVRDTINLSGPDIYRTGQILREVYTVRGQIRQGNSGGPMVNSDGDVLGVVFGAAEDTTDQTGFVLTAKQVQSDLVASETRSARVSTQSCVHA</sequence>
<dbReference type="PANTHER" id="PTHR43019:SF23">
    <property type="entry name" value="PROTEASE DO-LIKE 5, CHLOROPLASTIC"/>
    <property type="match status" value="1"/>
</dbReference>
<gene>
    <name evidence="6" type="ORF">GORHZ_048_00060</name>
</gene>
<dbReference type="AlphaFoldDB" id="K6WR46"/>
<evidence type="ECO:0008006" key="8">
    <source>
        <dbReference type="Google" id="ProtNLM"/>
    </source>
</evidence>
<feature type="transmembrane region" description="Helical" evidence="5">
    <location>
        <begin position="64"/>
        <end position="87"/>
    </location>
</feature>
<proteinExistence type="predicted"/>
<dbReference type="eggNOG" id="COG0265">
    <property type="taxonomic scope" value="Bacteria"/>
</dbReference>
<comment type="subcellular location">
    <subcellularLocation>
        <location evidence="1">Membrane</location>
        <topology evidence="1">Multi-pass membrane protein</topology>
    </subcellularLocation>
</comment>
<dbReference type="SUPFAM" id="SSF50494">
    <property type="entry name" value="Trypsin-like serine proteases"/>
    <property type="match status" value="1"/>
</dbReference>
<evidence type="ECO:0000256" key="1">
    <source>
        <dbReference type="ARBA" id="ARBA00004141"/>
    </source>
</evidence>
<dbReference type="STRING" id="1108045.GORHZ_048_00060"/>
<reference evidence="6 7" key="1">
    <citation type="submission" date="2012-08" db="EMBL/GenBank/DDBJ databases">
        <title>Whole genome shotgun sequence of Gordonia rhizosphera NBRC 16068.</title>
        <authorList>
            <person name="Takarada H."/>
            <person name="Isaki S."/>
            <person name="Hosoyama A."/>
            <person name="Tsuchikane K."/>
            <person name="Katsumata H."/>
            <person name="Baba S."/>
            <person name="Ohji S."/>
            <person name="Yamazaki S."/>
            <person name="Fujita N."/>
        </authorList>
    </citation>
    <scope>NUCLEOTIDE SEQUENCE [LARGE SCALE GENOMIC DNA]</scope>
    <source>
        <strain evidence="6 7">NBRC 16068</strain>
    </source>
</reference>
<dbReference type="GO" id="GO:0004252">
    <property type="term" value="F:serine-type endopeptidase activity"/>
    <property type="evidence" value="ECO:0007669"/>
    <property type="project" value="InterPro"/>
</dbReference>
<dbReference type="Pfam" id="PF02674">
    <property type="entry name" value="Colicin_V"/>
    <property type="match status" value="1"/>
</dbReference>
<keyword evidence="2 5" id="KW-0812">Transmembrane</keyword>
<dbReference type="Pfam" id="PF13365">
    <property type="entry name" value="Trypsin_2"/>
    <property type="match status" value="1"/>
</dbReference>
<evidence type="ECO:0000256" key="5">
    <source>
        <dbReference type="SAM" id="Phobius"/>
    </source>
</evidence>
<dbReference type="OrthoDB" id="9766361at2"/>
<dbReference type="InterPro" id="IPR047680">
    <property type="entry name" value="MarP-like"/>
</dbReference>
<dbReference type="NCBIfam" id="NF033740">
    <property type="entry name" value="MarP_fam_protase"/>
    <property type="match status" value="1"/>
</dbReference>
<dbReference type="InterPro" id="IPR043504">
    <property type="entry name" value="Peptidase_S1_PA_chymotrypsin"/>
</dbReference>
<evidence type="ECO:0000313" key="6">
    <source>
        <dbReference type="EMBL" id="GAB89029.1"/>
    </source>
</evidence>
<evidence type="ECO:0000256" key="4">
    <source>
        <dbReference type="ARBA" id="ARBA00023136"/>
    </source>
</evidence>
<protein>
    <recommendedName>
        <fullName evidence="8">Peptidase S1 family protein</fullName>
    </recommendedName>
</protein>
<dbReference type="PRINTS" id="PR00834">
    <property type="entry name" value="PROTEASES2C"/>
</dbReference>
<dbReference type="Gene3D" id="2.40.10.10">
    <property type="entry name" value="Trypsin-like serine proteases"/>
    <property type="match status" value="2"/>
</dbReference>
<feature type="transmembrane region" description="Helical" evidence="5">
    <location>
        <begin position="99"/>
        <end position="120"/>
    </location>
</feature>
<dbReference type="GO" id="GO:0009403">
    <property type="term" value="P:toxin biosynthetic process"/>
    <property type="evidence" value="ECO:0007669"/>
    <property type="project" value="InterPro"/>
</dbReference>
<feature type="transmembrane region" description="Helical" evidence="5">
    <location>
        <begin position="30"/>
        <end position="52"/>
    </location>
</feature>
<keyword evidence="3 5" id="KW-1133">Transmembrane helix</keyword>
<dbReference type="PANTHER" id="PTHR43019">
    <property type="entry name" value="SERINE ENDOPROTEASE DEGS"/>
    <property type="match status" value="1"/>
</dbReference>
<dbReference type="Proteomes" id="UP000008363">
    <property type="component" value="Unassembled WGS sequence"/>
</dbReference>
<dbReference type="InterPro" id="IPR003825">
    <property type="entry name" value="Colicin-V_CvpA"/>
</dbReference>
<evidence type="ECO:0000256" key="2">
    <source>
        <dbReference type="ARBA" id="ARBA00022692"/>
    </source>
</evidence>
<feature type="transmembrane region" description="Helical" evidence="5">
    <location>
        <begin position="6"/>
        <end position="23"/>
    </location>
</feature>
<dbReference type="GO" id="GO:0006508">
    <property type="term" value="P:proteolysis"/>
    <property type="evidence" value="ECO:0007669"/>
    <property type="project" value="InterPro"/>
</dbReference>
<dbReference type="InterPro" id="IPR009003">
    <property type="entry name" value="Peptidase_S1_PA"/>
</dbReference>
<keyword evidence="7" id="KW-1185">Reference proteome</keyword>
<organism evidence="6 7">
    <name type="scientific">Gordonia rhizosphera NBRC 16068</name>
    <dbReference type="NCBI Taxonomy" id="1108045"/>
    <lineage>
        <taxon>Bacteria</taxon>
        <taxon>Bacillati</taxon>
        <taxon>Actinomycetota</taxon>
        <taxon>Actinomycetes</taxon>
        <taxon>Mycobacteriales</taxon>
        <taxon>Gordoniaceae</taxon>
        <taxon>Gordonia</taxon>
    </lineage>
</organism>